<keyword evidence="2" id="KW-1185">Reference proteome</keyword>
<evidence type="ECO:0000313" key="2">
    <source>
        <dbReference type="Proteomes" id="UP000291981"/>
    </source>
</evidence>
<comment type="caution">
    <text evidence="1">The sequence shown here is derived from an EMBL/GenBank/DDBJ whole genome shotgun (WGS) entry which is preliminary data.</text>
</comment>
<evidence type="ECO:0008006" key="3">
    <source>
        <dbReference type="Google" id="ProtNLM"/>
    </source>
</evidence>
<sequence length="315" mass="35828">MKFLKTLSKLTVLLILISSCKEEEKSNLTLFSDQVPTDTALVFGEGVVSTDAFEFAITFSPEMDEMFFTRRQPESSNEIYAIKLVDGAWSDPELAFFTPEKGWDFEPHINPKGDILYFGSIRPLNDTIEKRELHQWYSEKNANGWSQPVPLEAPFKDRFVMYLTSSANGNLYFTSEEEGEGHDDGGIYNAMRKEGQYGSVNRMGEEINLKGLKLKAHPYIAPDESYIIFDGESDSGFGDNDLYISFNKNGSWTEAQNLGPEINTGQTEMCASVSPDGRYLFFHRGTYIEDEEKSGDIYWIDFRPIMERLKGKTSE</sequence>
<dbReference type="OrthoDB" id="9809364at2"/>
<accession>A0A4Q8QDI0</accession>
<dbReference type="Pfam" id="PF07676">
    <property type="entry name" value="PD40"/>
    <property type="match status" value="1"/>
</dbReference>
<reference evidence="1 2" key="1">
    <citation type="submission" date="2019-02" db="EMBL/GenBank/DDBJ databases">
        <title>Draft genome sequence of Muricauda sp. 176CP4-71.</title>
        <authorList>
            <person name="Park J.-S."/>
        </authorList>
    </citation>
    <scope>NUCLEOTIDE SEQUENCE [LARGE SCALE GENOMIC DNA]</scope>
    <source>
        <strain evidence="1 2">176CP4-71</strain>
    </source>
</reference>
<dbReference type="EMBL" id="SGIU01000002">
    <property type="protein sequence ID" value="TAI47597.1"/>
    <property type="molecule type" value="Genomic_DNA"/>
</dbReference>
<dbReference type="RefSeq" id="WP_130614547.1">
    <property type="nucleotide sequence ID" value="NZ_SGIU01000002.1"/>
</dbReference>
<proteinExistence type="predicted"/>
<organism evidence="1 2">
    <name type="scientific">Flagellimonas allohymeniacidonis</name>
    <dbReference type="NCBI Taxonomy" id="2517819"/>
    <lineage>
        <taxon>Bacteria</taxon>
        <taxon>Pseudomonadati</taxon>
        <taxon>Bacteroidota</taxon>
        <taxon>Flavobacteriia</taxon>
        <taxon>Flavobacteriales</taxon>
        <taxon>Flavobacteriaceae</taxon>
        <taxon>Flagellimonas</taxon>
    </lineage>
</organism>
<dbReference type="InterPro" id="IPR011659">
    <property type="entry name" value="WD40"/>
</dbReference>
<dbReference type="Proteomes" id="UP000291981">
    <property type="component" value="Unassembled WGS sequence"/>
</dbReference>
<protein>
    <recommendedName>
        <fullName evidence="3">WD40-like Beta Propeller Repeat</fullName>
    </recommendedName>
</protein>
<dbReference type="PROSITE" id="PS51257">
    <property type="entry name" value="PROKAR_LIPOPROTEIN"/>
    <property type="match status" value="1"/>
</dbReference>
<evidence type="ECO:0000313" key="1">
    <source>
        <dbReference type="EMBL" id="TAI47597.1"/>
    </source>
</evidence>
<dbReference type="AlphaFoldDB" id="A0A4Q8QDI0"/>
<dbReference type="SUPFAM" id="SSF82171">
    <property type="entry name" value="DPP6 N-terminal domain-like"/>
    <property type="match status" value="1"/>
</dbReference>
<gene>
    <name evidence="1" type="ORF">EW142_13105</name>
</gene>
<name>A0A4Q8QDI0_9FLAO</name>